<dbReference type="OrthoDB" id="905812at2"/>
<keyword evidence="4" id="KW-0732">Signal</keyword>
<dbReference type="Gene3D" id="2.170.130.10">
    <property type="entry name" value="TonB-dependent receptor, plug domain"/>
    <property type="match status" value="1"/>
</dbReference>
<feature type="signal peptide" evidence="4">
    <location>
        <begin position="1"/>
        <end position="20"/>
    </location>
</feature>
<evidence type="ECO:0000256" key="4">
    <source>
        <dbReference type="SAM" id="SignalP"/>
    </source>
</evidence>
<dbReference type="PANTHER" id="PTHR40980:SF3">
    <property type="entry name" value="TONB-DEPENDENT RECEPTOR-LIKE BETA-BARREL DOMAIN-CONTAINING PROTEIN"/>
    <property type="match status" value="1"/>
</dbReference>
<keyword evidence="7" id="KW-1185">Reference proteome</keyword>
<proteinExistence type="predicted"/>
<keyword evidence="2" id="KW-0472">Membrane</keyword>
<sequence length="798" mass="89264">MRLRLLTSLLLLTCLRPASAQQLRPVRIALVDASRQAIPGAAVRLTNRADSTQRVNAIADTAGIASVSLRMSTPYDLLVTAVGMKSLQRVVRFTPEQPNLRLTLDTNTKSLDAVTITAKKPLLRQEDDKLIVDPTPIADISTNAFELLERTPGLFLDQDGNVYLSSATPATIYINGREQKMSTADIASLLKSLPPGSIERLEVMRTPSARYDASGSGGAVNIVLKKGVKLGRTGAITASANQGRFGNQGVGINLNESDGGRTKYLNLNYNRRQTYELLTTKRQLTGGRTIGQEAYTRFPGEGFFAGYGLGYELSPKWNLNFDGRLSYGLNNSTASNQTAIRQLETAATVSANSNDLQNQNTAFNLSQDVSAKRKIDSLGSEWTIDASYTYLRGNGSQTYLTQYQLPVASPLAGAGDIDTRRHMAQFQTDLRLKWPYRITFEAGLKSALQQFTSQTAFSTTTNGQTRPDPFRTNTFDYNEAIHAAYAQASKGLPGGFLLKAGLRAENTNMDGHQRVPSDTTFRVRRTDLFPYVYLTRPLTKISGFELKGSLIYRRSIARPTYDNLNPFARYIDPYLYETGNPGLQPQFTETYEANISVDDFPLFAIGRNHIQNIFTNVLYQDPRNPAVSYRTFDNLGQNRETYFRMVAGMPPVGKYFFVLVAQYNLTDYDGRYENQPLTFSRASWRFFTYQQLRLGTRSTLTLNAFYLRGGQQQFYALGDFGNVNLSINRLFLNRKLTVALNVTDLFYTNRNTFTLNQGNIAAVGDRRADTRRVGLNLRYNFGIRKREERSNPFNVPTE</sequence>
<evidence type="ECO:0000256" key="1">
    <source>
        <dbReference type="ARBA" id="ARBA00004442"/>
    </source>
</evidence>
<reference evidence="6 7" key="1">
    <citation type="journal article" date="2012" name="J. Bacteriol.">
        <title>Genome Sequence of Fibrella aestuarina BUZ 2T, a Filamentous Marine Bacterium.</title>
        <authorList>
            <person name="Filippini M."/>
            <person name="Qi W."/>
            <person name="Blom J."/>
            <person name="Goesmann A."/>
            <person name="Smits T.H."/>
            <person name="Bagheri H.C."/>
        </authorList>
    </citation>
    <scope>NUCLEOTIDE SEQUENCE [LARGE SCALE GENOMIC DNA]</scope>
    <source>
        <strain evidence="7">BUZ 2T</strain>
    </source>
</reference>
<organism evidence="6 7">
    <name type="scientific">Fibrella aestuarina BUZ 2</name>
    <dbReference type="NCBI Taxonomy" id="1166018"/>
    <lineage>
        <taxon>Bacteria</taxon>
        <taxon>Pseudomonadati</taxon>
        <taxon>Bacteroidota</taxon>
        <taxon>Cytophagia</taxon>
        <taxon>Cytophagales</taxon>
        <taxon>Spirosomataceae</taxon>
        <taxon>Fibrella</taxon>
    </lineage>
</organism>
<evidence type="ECO:0000256" key="2">
    <source>
        <dbReference type="ARBA" id="ARBA00023136"/>
    </source>
</evidence>
<dbReference type="RefSeq" id="WP_015332958.1">
    <property type="nucleotide sequence ID" value="NC_020054.1"/>
</dbReference>
<dbReference type="Pfam" id="PF14905">
    <property type="entry name" value="OMP_b-brl_3"/>
    <property type="match status" value="1"/>
</dbReference>
<dbReference type="eggNOG" id="COG4206">
    <property type="taxonomic scope" value="Bacteria"/>
</dbReference>
<dbReference type="HOGENOM" id="CLU_017617_1_0_10"/>
<dbReference type="AlphaFoldDB" id="I0KCK6"/>
<gene>
    <name evidence="6" type="ORF">FAES_3853</name>
</gene>
<dbReference type="InterPro" id="IPR037066">
    <property type="entry name" value="Plug_dom_sf"/>
</dbReference>
<feature type="domain" description="Outer membrane protein beta-barrel" evidence="5">
    <location>
        <begin position="373"/>
        <end position="779"/>
    </location>
</feature>
<dbReference type="Proteomes" id="UP000011058">
    <property type="component" value="Chromosome"/>
</dbReference>
<dbReference type="PANTHER" id="PTHR40980">
    <property type="entry name" value="PLUG DOMAIN-CONTAINING PROTEIN"/>
    <property type="match status" value="1"/>
</dbReference>
<evidence type="ECO:0000313" key="6">
    <source>
        <dbReference type="EMBL" id="CCH01859.1"/>
    </source>
</evidence>
<dbReference type="KEGG" id="fae:FAES_3853"/>
<protein>
    <submittedName>
        <fullName evidence="6">TonB-dependent receptor</fullName>
    </submittedName>
</protein>
<dbReference type="InterPro" id="IPR041700">
    <property type="entry name" value="OMP_b-brl_3"/>
</dbReference>
<dbReference type="Gene3D" id="2.40.170.20">
    <property type="entry name" value="TonB-dependent receptor, beta-barrel domain"/>
    <property type="match status" value="1"/>
</dbReference>
<dbReference type="GO" id="GO:0009279">
    <property type="term" value="C:cell outer membrane"/>
    <property type="evidence" value="ECO:0007669"/>
    <property type="project" value="UniProtKB-SubCell"/>
</dbReference>
<evidence type="ECO:0000256" key="3">
    <source>
        <dbReference type="ARBA" id="ARBA00023237"/>
    </source>
</evidence>
<comment type="subcellular location">
    <subcellularLocation>
        <location evidence="1">Cell outer membrane</location>
    </subcellularLocation>
</comment>
<keyword evidence="3" id="KW-0998">Cell outer membrane</keyword>
<dbReference type="InterPro" id="IPR036942">
    <property type="entry name" value="Beta-barrel_TonB_sf"/>
</dbReference>
<evidence type="ECO:0000259" key="5">
    <source>
        <dbReference type="Pfam" id="PF14905"/>
    </source>
</evidence>
<dbReference type="STRING" id="1166018.FAES_3853"/>
<keyword evidence="6" id="KW-0675">Receptor</keyword>
<accession>I0KCK6</accession>
<evidence type="ECO:0000313" key="7">
    <source>
        <dbReference type="Proteomes" id="UP000011058"/>
    </source>
</evidence>
<name>I0KCK6_9BACT</name>
<dbReference type="EMBL" id="HE796683">
    <property type="protein sequence ID" value="CCH01859.1"/>
    <property type="molecule type" value="Genomic_DNA"/>
</dbReference>
<feature type="chain" id="PRO_5003630589" evidence="4">
    <location>
        <begin position="21"/>
        <end position="798"/>
    </location>
</feature>
<dbReference type="SUPFAM" id="SSF56935">
    <property type="entry name" value="Porins"/>
    <property type="match status" value="1"/>
</dbReference>